<protein>
    <submittedName>
        <fullName evidence="1">Uncharacterized protein</fullName>
    </submittedName>
</protein>
<organism evidence="1 2">
    <name type="scientific">Mycolicibacterium conceptionense</name>
    <dbReference type="NCBI Taxonomy" id="451644"/>
    <lineage>
        <taxon>Bacteria</taxon>
        <taxon>Bacillati</taxon>
        <taxon>Actinomycetota</taxon>
        <taxon>Actinomycetes</taxon>
        <taxon>Mycobacteriales</taxon>
        <taxon>Mycobacteriaceae</taxon>
        <taxon>Mycolicibacterium</taxon>
    </lineage>
</organism>
<sequence>MIIVKLFDSMPHYGGPAQAAESSFGFLNRADGEAWQNVRSLLESWYLDYPDRNGDLRARFRQDDERQHLAAWWELYIFVLFRQLGYQVDVHPEVEGTSKRPDFRVANDSRTFYVECTTMIDYDEWTDSDHGAWVLDCINSVENPDFMVDLTLDQAGTQRPRSREIKIPIQAWLATLDWANMSAELSADREPPTATFQFRDWVITLAAWPVLADHRGEPGRLVGTYLVGDDQPREDGERIRKVLAKKGSRYTEQAQPLVLALLTSSSFVDERDVTSALFGSVAIRYFQGGKGNPPPTWIRLQNGYWRPRSERGSRVSGVLFANHLHKPWNPVADLPLMYLNPWAARLLAPVPPFGARTTDDNGRLESTSPTRTAAEVLGTSGNLFDA</sequence>
<dbReference type="PATRIC" id="fig|451644.5.peg.6973"/>
<comment type="caution">
    <text evidence="1">The sequence shown here is derived from an EMBL/GenBank/DDBJ whole genome shotgun (WGS) entry which is preliminary data.</text>
</comment>
<evidence type="ECO:0000313" key="2">
    <source>
        <dbReference type="Proteomes" id="UP000037594"/>
    </source>
</evidence>
<name>A0A0J8TX42_9MYCO</name>
<dbReference type="AlphaFoldDB" id="A0A0J8TX42"/>
<dbReference type="Proteomes" id="UP000037594">
    <property type="component" value="Unassembled WGS sequence"/>
</dbReference>
<evidence type="ECO:0000313" key="1">
    <source>
        <dbReference type="EMBL" id="KMV13707.1"/>
    </source>
</evidence>
<gene>
    <name evidence="1" type="ORF">ACT17_33900</name>
</gene>
<reference evidence="1 2" key="1">
    <citation type="submission" date="2015-06" db="EMBL/GenBank/DDBJ databases">
        <title>Genome sequence of Mycobacterium conceptionense strain MLE.</title>
        <authorList>
            <person name="Greninger A.L."/>
            <person name="Cunningham G."/>
            <person name="Chiu C.Y."/>
            <person name="Miller S."/>
        </authorList>
    </citation>
    <scope>NUCLEOTIDE SEQUENCE [LARGE SCALE GENOMIC DNA]</scope>
    <source>
        <strain evidence="1 2">MLE</strain>
    </source>
</reference>
<proteinExistence type="predicted"/>
<dbReference type="EMBL" id="LFOD01000078">
    <property type="protein sequence ID" value="KMV13707.1"/>
    <property type="molecule type" value="Genomic_DNA"/>
</dbReference>
<accession>A0A0J8TX42</accession>